<dbReference type="EMBL" id="JBGNUJ010000012">
    <property type="protein sequence ID" value="KAL3952407.1"/>
    <property type="molecule type" value="Genomic_DNA"/>
</dbReference>
<accession>A0ACC4D8H1</accession>
<evidence type="ECO:0000313" key="1">
    <source>
        <dbReference type="EMBL" id="KAL3952407.1"/>
    </source>
</evidence>
<name>A0ACC4D8H1_PURLI</name>
<proteinExistence type="predicted"/>
<evidence type="ECO:0000313" key="2">
    <source>
        <dbReference type="Proteomes" id="UP001638806"/>
    </source>
</evidence>
<keyword evidence="2" id="KW-1185">Reference proteome</keyword>
<reference evidence="1" key="1">
    <citation type="submission" date="2024-12" db="EMBL/GenBank/DDBJ databases">
        <title>Comparative genomics and development of molecular markers within Purpureocillium lilacinum and among Purpureocillium species.</title>
        <authorList>
            <person name="Yeh Z.-Y."/>
            <person name="Ni N.-T."/>
            <person name="Lo P.-H."/>
            <person name="Mushyakhwo K."/>
            <person name="Lin C.-F."/>
            <person name="Nai Y.-S."/>
        </authorList>
    </citation>
    <scope>NUCLEOTIDE SEQUENCE</scope>
    <source>
        <strain evidence="1">NCHU-NPUST-175</strain>
    </source>
</reference>
<protein>
    <submittedName>
        <fullName evidence="1">Uncharacterized protein</fullName>
    </submittedName>
</protein>
<organism evidence="1 2">
    <name type="scientific">Purpureocillium lilacinum</name>
    <name type="common">Paecilomyces lilacinus</name>
    <dbReference type="NCBI Taxonomy" id="33203"/>
    <lineage>
        <taxon>Eukaryota</taxon>
        <taxon>Fungi</taxon>
        <taxon>Dikarya</taxon>
        <taxon>Ascomycota</taxon>
        <taxon>Pezizomycotina</taxon>
        <taxon>Sordariomycetes</taxon>
        <taxon>Hypocreomycetidae</taxon>
        <taxon>Hypocreales</taxon>
        <taxon>Ophiocordycipitaceae</taxon>
        <taxon>Purpureocillium</taxon>
    </lineage>
</organism>
<sequence length="342" mass="37712">MSAQSYFTASTTPRVFHYASLSEPPHRASLCSITYPSQQNAHRRGSRRREAHHPASPELQALDSITPHHIASQLATHGPATINSAAGRLLSADRPALSRPVVRVLSSSKQPPASPPARPRTGRQQEDLVRRYADERLLSVSRRYVKKFGSNDGNDSIVGFNSASELCRSSTPLPMSCGYRARIPFLLRLASDFTQYIRSFPPAPRATFALLRKLDHCFASLLGGQDIDSAEPLPGFENGLRAGMTVTDMVRCRSLVEQTRVLMVELMSQGTEEEEEEDEDESETDTDNGLGGAQESAWDTDEERLHMDAARVYEQTIVKLGDRLGEPLVGENAPTNDLVLDI</sequence>
<comment type="caution">
    <text evidence="1">The sequence shown here is derived from an EMBL/GenBank/DDBJ whole genome shotgun (WGS) entry which is preliminary data.</text>
</comment>
<dbReference type="Proteomes" id="UP001638806">
    <property type="component" value="Unassembled WGS sequence"/>
</dbReference>
<gene>
    <name evidence="1" type="ORF">ACCO45_012350</name>
</gene>